<keyword evidence="2" id="KW-1185">Reference proteome</keyword>
<evidence type="ECO:0000313" key="2">
    <source>
        <dbReference type="Proteomes" id="UP000694383"/>
    </source>
</evidence>
<reference evidence="1" key="1">
    <citation type="submission" date="2025-08" db="UniProtKB">
        <authorList>
            <consortium name="Ensembl"/>
        </authorList>
    </citation>
    <scope>IDENTIFICATION</scope>
</reference>
<protein>
    <recommendedName>
        <fullName evidence="3">GST C-terminal domain-containing protein</fullName>
    </recommendedName>
</protein>
<accession>A0A8C8DJ73</accession>
<dbReference type="GeneTree" id="ENSGT00940000174432"/>
<name>A0A8C8DJ73_9TELE</name>
<sequence>AALNDYLSGRSYLAGFSPSQADLTAFRLLHRPPEPQHVHALRWYRHIQLQPELSFVQFSWHFKGAAGSVRSASHVKNSLVMSLYLSAETCRADSRKRHAGRLQ</sequence>
<dbReference type="Gene3D" id="1.20.1050.130">
    <property type="match status" value="1"/>
</dbReference>
<dbReference type="Proteomes" id="UP000694383">
    <property type="component" value="Unplaced"/>
</dbReference>
<dbReference type="InterPro" id="IPR036282">
    <property type="entry name" value="Glutathione-S-Trfase_C_sf"/>
</dbReference>
<reference evidence="1" key="2">
    <citation type="submission" date="2025-09" db="UniProtKB">
        <authorList>
            <consortium name="Ensembl"/>
        </authorList>
    </citation>
    <scope>IDENTIFICATION</scope>
</reference>
<dbReference type="SUPFAM" id="SSF47616">
    <property type="entry name" value="GST C-terminal domain-like"/>
    <property type="match status" value="1"/>
</dbReference>
<evidence type="ECO:0008006" key="3">
    <source>
        <dbReference type="Google" id="ProtNLM"/>
    </source>
</evidence>
<proteinExistence type="predicted"/>
<dbReference type="Ensembl" id="ENSOSIT00000009652.1">
    <property type="protein sequence ID" value="ENSOSIP00000009056.1"/>
    <property type="gene ID" value="ENSOSIG00000005776.1"/>
</dbReference>
<evidence type="ECO:0000313" key="1">
    <source>
        <dbReference type="Ensembl" id="ENSOSIP00000009056.1"/>
    </source>
</evidence>
<dbReference type="AlphaFoldDB" id="A0A8C8DJ73"/>
<organism evidence="1 2">
    <name type="scientific">Oryzias sinensis</name>
    <name type="common">Chinese medaka</name>
    <dbReference type="NCBI Taxonomy" id="183150"/>
    <lineage>
        <taxon>Eukaryota</taxon>
        <taxon>Metazoa</taxon>
        <taxon>Chordata</taxon>
        <taxon>Craniata</taxon>
        <taxon>Vertebrata</taxon>
        <taxon>Euteleostomi</taxon>
        <taxon>Actinopterygii</taxon>
        <taxon>Neopterygii</taxon>
        <taxon>Teleostei</taxon>
        <taxon>Neoteleostei</taxon>
        <taxon>Acanthomorphata</taxon>
        <taxon>Ovalentaria</taxon>
        <taxon>Atherinomorphae</taxon>
        <taxon>Beloniformes</taxon>
        <taxon>Adrianichthyidae</taxon>
        <taxon>Oryziinae</taxon>
        <taxon>Oryzias</taxon>
    </lineage>
</organism>